<accession>A0A9Q9F809</accession>
<dbReference type="PANTHER" id="PTHR11545">
    <property type="entry name" value="RIBOSOMAL PROTEIN L13"/>
    <property type="match status" value="1"/>
</dbReference>
<sequence>MEKKEHVIIDATGQVAGKLAAKVAKLLLEGVHVSVVCCEEAVFMGSLKRSMDKFKAYLNKRCIVNPRRGPFHFREPRMHLAKIIRRMISYKKVRGKTALSKLATYEGIPRELEGLPRQKVTCALVKYAGRPNNHVTLGKLLSMFGWKHAEAAKRITGELRERERQMSLEKEEIYRKREKIKKDKSFEDEVNKKLATFA</sequence>
<dbReference type="GO" id="GO:0003735">
    <property type="term" value="F:structural constituent of ribosome"/>
    <property type="evidence" value="ECO:0007669"/>
    <property type="project" value="InterPro"/>
</dbReference>
<dbReference type="GO" id="GO:0003729">
    <property type="term" value="F:mRNA binding"/>
    <property type="evidence" value="ECO:0007669"/>
    <property type="project" value="TreeGrafter"/>
</dbReference>
<dbReference type="PANTHER" id="PTHR11545:SF3">
    <property type="entry name" value="LARGE RIBOSOMAL SUBUNIT PROTEIN UL13"/>
    <property type="match status" value="1"/>
</dbReference>
<dbReference type="InterPro" id="IPR036899">
    <property type="entry name" value="Ribosomal_uL13_sf"/>
</dbReference>
<evidence type="ECO:0000256" key="2">
    <source>
        <dbReference type="ARBA" id="ARBA00022980"/>
    </source>
</evidence>
<protein>
    <submittedName>
        <fullName evidence="4">Ribosomal protein L13A</fullName>
    </submittedName>
</protein>
<evidence type="ECO:0000313" key="4">
    <source>
        <dbReference type="EMBL" id="UTX43029.1"/>
    </source>
</evidence>
<evidence type="ECO:0000313" key="5">
    <source>
        <dbReference type="Proteomes" id="UP001059546"/>
    </source>
</evidence>
<comment type="similarity">
    <text evidence="1">Belongs to the universal ribosomal protein uL13 family.</text>
</comment>
<evidence type="ECO:0000256" key="3">
    <source>
        <dbReference type="ARBA" id="ARBA00023274"/>
    </source>
</evidence>
<organism evidence="4 5">
    <name type="scientific">Encephalitozoon hellem</name>
    <name type="common">Microsporidian parasite</name>
    <dbReference type="NCBI Taxonomy" id="27973"/>
    <lineage>
        <taxon>Eukaryota</taxon>
        <taxon>Fungi</taxon>
        <taxon>Fungi incertae sedis</taxon>
        <taxon>Microsporidia</taxon>
        <taxon>Unikaryonidae</taxon>
        <taxon>Encephalitozoon</taxon>
    </lineage>
</organism>
<dbReference type="InterPro" id="IPR005822">
    <property type="entry name" value="Ribosomal_uL13"/>
</dbReference>
<dbReference type="GO" id="GO:0017148">
    <property type="term" value="P:negative regulation of translation"/>
    <property type="evidence" value="ECO:0007669"/>
    <property type="project" value="TreeGrafter"/>
</dbReference>
<dbReference type="GO" id="GO:0006412">
    <property type="term" value="P:translation"/>
    <property type="evidence" value="ECO:0007669"/>
    <property type="project" value="InterPro"/>
</dbReference>
<keyword evidence="2 4" id="KW-0689">Ribosomal protein</keyword>
<name>A0A9Q9F809_ENCHE</name>
<evidence type="ECO:0000256" key="1">
    <source>
        <dbReference type="ARBA" id="ARBA00006227"/>
    </source>
</evidence>
<dbReference type="EMBL" id="CP075150">
    <property type="protein sequence ID" value="UTX43029.1"/>
    <property type="molecule type" value="Genomic_DNA"/>
</dbReference>
<dbReference type="InterPro" id="IPR005755">
    <property type="entry name" value="Ribosomal_uL13_euk/arc"/>
</dbReference>
<dbReference type="NCBIfam" id="TIGR01077">
    <property type="entry name" value="L13_A_E"/>
    <property type="match status" value="1"/>
</dbReference>
<gene>
    <name evidence="4" type="ORF">GPU96_04g07620</name>
</gene>
<dbReference type="SUPFAM" id="SSF52161">
    <property type="entry name" value="Ribosomal protein L13"/>
    <property type="match status" value="1"/>
</dbReference>
<dbReference type="Pfam" id="PF00572">
    <property type="entry name" value="Ribosomal_L13"/>
    <property type="match status" value="1"/>
</dbReference>
<dbReference type="Gene3D" id="3.90.1180.10">
    <property type="entry name" value="Ribosomal protein L13"/>
    <property type="match status" value="1"/>
</dbReference>
<proteinExistence type="inferred from homology"/>
<reference evidence="4" key="1">
    <citation type="submission" date="2021-05" db="EMBL/GenBank/DDBJ databases">
        <title>Encephalitozoon hellem ATCC 50604 Complete Genome.</title>
        <authorList>
            <person name="Mascarenhas dos Santos A.C."/>
            <person name="Julian A.T."/>
            <person name="Pombert J.-F."/>
        </authorList>
    </citation>
    <scope>NUCLEOTIDE SEQUENCE</scope>
    <source>
        <strain evidence="4">ATCC 50604</strain>
    </source>
</reference>
<keyword evidence="3" id="KW-0687">Ribonucleoprotein</keyword>
<dbReference type="AlphaFoldDB" id="A0A9Q9F809"/>
<dbReference type="Proteomes" id="UP001059546">
    <property type="component" value="Chromosome IV"/>
</dbReference>
<dbReference type="GO" id="GO:0022625">
    <property type="term" value="C:cytosolic large ribosomal subunit"/>
    <property type="evidence" value="ECO:0007669"/>
    <property type="project" value="TreeGrafter"/>
</dbReference>